<evidence type="ECO:0000256" key="1">
    <source>
        <dbReference type="SAM" id="SignalP"/>
    </source>
</evidence>
<reference evidence="2 3" key="1">
    <citation type="submission" date="2020-05" db="EMBL/GenBank/DDBJ databases">
        <title>Mucilaginibacter mali sp. nov.</title>
        <authorList>
            <person name="Kim H.S."/>
            <person name="Lee K.C."/>
            <person name="Suh M.K."/>
            <person name="Kim J.-S."/>
            <person name="Han K.-I."/>
            <person name="Eom M.K."/>
            <person name="Shin Y.K."/>
            <person name="Lee J.-S."/>
        </authorList>
    </citation>
    <scope>NUCLEOTIDE SEQUENCE [LARGE SCALE GENOMIC DNA]</scope>
    <source>
        <strain evidence="2 3">G2-14</strain>
    </source>
</reference>
<dbReference type="InterPro" id="IPR018707">
    <property type="entry name" value="LpxR"/>
</dbReference>
<keyword evidence="1" id="KW-0732">Signal</keyword>
<protein>
    <submittedName>
        <fullName evidence="2">Lipid A deacylase LpxR family protein</fullName>
    </submittedName>
</protein>
<feature type="chain" id="PRO_5028910570" evidence="1">
    <location>
        <begin position="21"/>
        <end position="315"/>
    </location>
</feature>
<name>A0A7D4Q6L2_9SPHI</name>
<feature type="signal peptide" evidence="1">
    <location>
        <begin position="1"/>
        <end position="20"/>
    </location>
</feature>
<dbReference type="KEGG" id="mmab:HQ865_06025"/>
<accession>A0A7D4Q6L2</accession>
<dbReference type="Pfam" id="PF09982">
    <property type="entry name" value="LpxR"/>
    <property type="match status" value="1"/>
</dbReference>
<dbReference type="Proteomes" id="UP000505355">
    <property type="component" value="Chromosome"/>
</dbReference>
<dbReference type="InterPro" id="IPR037107">
    <property type="entry name" value="Put_OMP_sf"/>
</dbReference>
<dbReference type="AlphaFoldDB" id="A0A7D4Q6L2"/>
<dbReference type="RefSeq" id="WP_173414025.1">
    <property type="nucleotide sequence ID" value="NZ_CP054139.1"/>
</dbReference>
<gene>
    <name evidence="2" type="ORF">HQ865_06025</name>
</gene>
<evidence type="ECO:0000313" key="2">
    <source>
        <dbReference type="EMBL" id="QKJ29331.1"/>
    </source>
</evidence>
<sequence>MRIKLISLFVSLALTYTSVAQSHKNEIGIQSDNDSYLAQGSDRYYTDGIFVYFRHALKADGTKLKNKVLGFEAGQKIFNPQGGNIPGPQYIDRPFAGYLYAGATLNLLYANESNLKLGAQVGVIGPGSGAEGTQNTVHRWFNFYHPTGWEYQIHDGAVINLSAEYNKLLTRGDGIDLSFTGYGNLGMGFSGAGAGLMVRAGNFNQLFNSVSTQSTASNIDSKDLLHPHEFFAYYKPVLNYVAYDATIQGSLSSNKSSAPLQITSNRQPIMLSNEVGVAYTASHWVLSFAAIFHTKDTKEQVRVHQWGSATVLYRF</sequence>
<proteinExistence type="predicted"/>
<dbReference type="EMBL" id="CP054139">
    <property type="protein sequence ID" value="QKJ29331.1"/>
    <property type="molecule type" value="Genomic_DNA"/>
</dbReference>
<evidence type="ECO:0000313" key="3">
    <source>
        <dbReference type="Proteomes" id="UP000505355"/>
    </source>
</evidence>
<organism evidence="2 3">
    <name type="scientific">Mucilaginibacter mali</name>
    <dbReference type="NCBI Taxonomy" id="2740462"/>
    <lineage>
        <taxon>Bacteria</taxon>
        <taxon>Pseudomonadati</taxon>
        <taxon>Bacteroidota</taxon>
        <taxon>Sphingobacteriia</taxon>
        <taxon>Sphingobacteriales</taxon>
        <taxon>Sphingobacteriaceae</taxon>
        <taxon>Mucilaginibacter</taxon>
    </lineage>
</organism>
<dbReference type="Gene3D" id="2.40.128.140">
    <property type="entry name" value="Outer membrane protein"/>
    <property type="match status" value="1"/>
</dbReference>
<keyword evidence="3" id="KW-1185">Reference proteome</keyword>